<evidence type="ECO:0000256" key="9">
    <source>
        <dbReference type="ARBA" id="ARBA00023136"/>
    </source>
</evidence>
<evidence type="ECO:0000256" key="4">
    <source>
        <dbReference type="ARBA" id="ARBA00022475"/>
    </source>
</evidence>
<sequence length="282" mass="30968">MSRIDLNDPKWLNLVFSGRNKKYGAYELREGTPRRNLTALLIILGTAAAIIICVGVILFIDNHSMNLNDIKSVEFNDMKALPPLAQGNQLSRRQSGYASHKVVKQGEKVLKLFGEDQQRPVIPPDAATTDNNGSPGGTSDVGESTGGSDSSVAASGKEGDKAHNDELQALTQTTPDNQALNFRIVEQLPEFPGGWVELMKWLDKNIQYPPTAMKSKIEGEVIVSFIINTNGALSNIKITKSAHPLLNAEAMRVVHKMPKWKPGIHNDKPCKTMFSIPIVFRL</sequence>
<evidence type="ECO:0000256" key="5">
    <source>
        <dbReference type="ARBA" id="ARBA00022519"/>
    </source>
</evidence>
<keyword evidence="14" id="KW-1185">Reference proteome</keyword>
<keyword evidence="8 11" id="KW-1133">Transmembrane helix</keyword>
<evidence type="ECO:0000256" key="8">
    <source>
        <dbReference type="ARBA" id="ARBA00022989"/>
    </source>
</evidence>
<comment type="caution">
    <text evidence="13">The sequence shown here is derived from an EMBL/GenBank/DDBJ whole genome shotgun (WGS) entry which is preliminary data.</text>
</comment>
<comment type="similarity">
    <text evidence="2">Belongs to the TonB family.</text>
</comment>
<keyword evidence="5" id="KW-0997">Cell inner membrane</keyword>
<dbReference type="Proteomes" id="UP001204015">
    <property type="component" value="Unassembled WGS sequence"/>
</dbReference>
<dbReference type="RefSeq" id="WP_252761787.1">
    <property type="nucleotide sequence ID" value="NZ_JAMXLY010000058.1"/>
</dbReference>
<dbReference type="SUPFAM" id="SSF74653">
    <property type="entry name" value="TolA/TonB C-terminal domain"/>
    <property type="match status" value="1"/>
</dbReference>
<evidence type="ECO:0000256" key="7">
    <source>
        <dbReference type="ARBA" id="ARBA00022927"/>
    </source>
</evidence>
<evidence type="ECO:0000256" key="1">
    <source>
        <dbReference type="ARBA" id="ARBA00004383"/>
    </source>
</evidence>
<feature type="transmembrane region" description="Helical" evidence="11">
    <location>
        <begin position="37"/>
        <end position="60"/>
    </location>
</feature>
<dbReference type="PROSITE" id="PS52015">
    <property type="entry name" value="TONB_CTD"/>
    <property type="match status" value="1"/>
</dbReference>
<keyword evidence="7" id="KW-0653">Protein transport</keyword>
<keyword evidence="9 11" id="KW-0472">Membrane</keyword>
<dbReference type="InterPro" id="IPR006260">
    <property type="entry name" value="TonB/TolA_C"/>
</dbReference>
<evidence type="ECO:0000256" key="11">
    <source>
        <dbReference type="SAM" id="Phobius"/>
    </source>
</evidence>
<feature type="domain" description="TonB C-terminal" evidence="12">
    <location>
        <begin position="193"/>
        <end position="282"/>
    </location>
</feature>
<keyword evidence="3" id="KW-0813">Transport</keyword>
<dbReference type="PANTHER" id="PTHR33446">
    <property type="entry name" value="PROTEIN TONB-RELATED"/>
    <property type="match status" value="1"/>
</dbReference>
<dbReference type="InterPro" id="IPR037682">
    <property type="entry name" value="TonB_C"/>
</dbReference>
<gene>
    <name evidence="13" type="ORF">NG821_11410</name>
</gene>
<name>A0ABT1BZM6_9BACT</name>
<dbReference type="NCBIfam" id="TIGR01352">
    <property type="entry name" value="tonB_Cterm"/>
    <property type="match status" value="1"/>
</dbReference>
<dbReference type="EMBL" id="JAMXLY010000058">
    <property type="protein sequence ID" value="MCO6026434.1"/>
    <property type="molecule type" value="Genomic_DNA"/>
</dbReference>
<evidence type="ECO:0000256" key="3">
    <source>
        <dbReference type="ARBA" id="ARBA00022448"/>
    </source>
</evidence>
<evidence type="ECO:0000256" key="10">
    <source>
        <dbReference type="SAM" id="MobiDB-lite"/>
    </source>
</evidence>
<dbReference type="Gene3D" id="3.30.1150.10">
    <property type="match status" value="1"/>
</dbReference>
<keyword evidence="6 11" id="KW-0812">Transmembrane</keyword>
<organism evidence="13 14">
    <name type="scientific">Segatella cerevisiae</name>
    <dbReference type="NCBI Taxonomy" id="2053716"/>
    <lineage>
        <taxon>Bacteria</taxon>
        <taxon>Pseudomonadati</taxon>
        <taxon>Bacteroidota</taxon>
        <taxon>Bacteroidia</taxon>
        <taxon>Bacteroidales</taxon>
        <taxon>Prevotellaceae</taxon>
        <taxon>Segatella</taxon>
    </lineage>
</organism>
<keyword evidence="4" id="KW-1003">Cell membrane</keyword>
<reference evidence="13 14" key="1">
    <citation type="submission" date="2022-06" db="EMBL/GenBank/DDBJ databases">
        <title>A taxonomic note on the genus Prevotella: Description of four novel genera and emended description of the genera Hallella and Xylanibacter.</title>
        <authorList>
            <person name="Hitch T.C.A."/>
        </authorList>
    </citation>
    <scope>NUCLEOTIDE SEQUENCE [LARGE SCALE GENOMIC DNA]</scope>
    <source>
        <strain evidence="13 14">DSM 100619</strain>
    </source>
</reference>
<protein>
    <submittedName>
        <fullName evidence="13">Energy transducer TonB</fullName>
    </submittedName>
</protein>
<accession>A0ABT1BZM6</accession>
<dbReference type="InterPro" id="IPR051045">
    <property type="entry name" value="TonB-dependent_transducer"/>
</dbReference>
<evidence type="ECO:0000259" key="12">
    <source>
        <dbReference type="PROSITE" id="PS52015"/>
    </source>
</evidence>
<dbReference type="PANTHER" id="PTHR33446:SF2">
    <property type="entry name" value="PROTEIN TONB"/>
    <property type="match status" value="1"/>
</dbReference>
<feature type="region of interest" description="Disordered" evidence="10">
    <location>
        <begin position="115"/>
        <end position="160"/>
    </location>
</feature>
<evidence type="ECO:0000313" key="13">
    <source>
        <dbReference type="EMBL" id="MCO6026434.1"/>
    </source>
</evidence>
<evidence type="ECO:0000256" key="2">
    <source>
        <dbReference type="ARBA" id="ARBA00006555"/>
    </source>
</evidence>
<comment type="subcellular location">
    <subcellularLocation>
        <location evidence="1">Cell inner membrane</location>
        <topology evidence="1">Single-pass membrane protein</topology>
        <orientation evidence="1">Periplasmic side</orientation>
    </subcellularLocation>
</comment>
<proteinExistence type="inferred from homology"/>
<dbReference type="Pfam" id="PF03544">
    <property type="entry name" value="TonB_C"/>
    <property type="match status" value="1"/>
</dbReference>
<evidence type="ECO:0000256" key="6">
    <source>
        <dbReference type="ARBA" id="ARBA00022692"/>
    </source>
</evidence>
<evidence type="ECO:0000313" key="14">
    <source>
        <dbReference type="Proteomes" id="UP001204015"/>
    </source>
</evidence>